<dbReference type="Proteomes" id="UP000070063">
    <property type="component" value="Unassembled WGS sequence"/>
</dbReference>
<comment type="caution">
    <text evidence="2">The sequence shown here is derived from an EMBL/GenBank/DDBJ whole genome shotgun (WGS) entry which is preliminary data.</text>
</comment>
<feature type="domain" description="DUF927" evidence="1">
    <location>
        <begin position="43"/>
        <end position="314"/>
    </location>
</feature>
<evidence type="ECO:0000313" key="2">
    <source>
        <dbReference type="EMBL" id="KXA38890.1"/>
    </source>
</evidence>
<accession>A0ABD4EG73</accession>
<sequence length="569" mass="65016">MELSNNDVLNEIEEVTNKDDINREIIPSGYDIEHHQYGIALYQVIPSKKDNEADKKVFITNTIPRITERLEDIESGEVSYNMQFNDYKSPVNIGVTAEEISDSRQLLKLANRKLDVTSTTATRLIDYINISKRYNPPVNIKVATRLGRIGNHFIYPYQEAMKDSNIKLFTTDNGYQKLIYSFQSKGSLTNYSSKVFEKIKTLPMVMVMLYASLGSVLLYEFGLMPFIVELANSTSTGKTFTLNLVASVWGTSNLTTTWATTKNGIEAMATFLNSFPMFKDDTRNASPYLVSDVVYNYSSGESKVRSNTSHTIDTKKEWRNILLSTGEASITDMADKKGGVSARVITLQDQPYPTDFDFIPLDEAFRENYGTLGMAFIKQYQSKKDEYKQSFESARRYFNKKGINEVMQRIGNCFALLQVTGEILNDIEGFEHKHYEIINQAYESMVKNNKTIDKPKQLLEELLQYLDANRNSITGEGYAPVKNGEIKAIYKHDFLCILGETIKERLGYEAHTITSQWNKRGYLIKGEKDRLQKQVKHETVKHRGFAIKKEVLNDLGFDFSNSNNPHSEY</sequence>
<evidence type="ECO:0000313" key="3">
    <source>
        <dbReference type="Proteomes" id="UP000070063"/>
    </source>
</evidence>
<protein>
    <recommendedName>
        <fullName evidence="1">DUF927 domain-containing protein</fullName>
    </recommendedName>
</protein>
<proteinExistence type="predicted"/>
<name>A0ABD4EG73_STALU</name>
<dbReference type="InterPro" id="IPR009270">
    <property type="entry name" value="DUF927"/>
</dbReference>
<dbReference type="EMBL" id="LRQI01000036">
    <property type="protein sequence ID" value="KXA38890.1"/>
    <property type="molecule type" value="Genomic_DNA"/>
</dbReference>
<dbReference type="RefSeq" id="WP_060795425.1">
    <property type="nucleotide sequence ID" value="NZ_CP041726.1"/>
</dbReference>
<organism evidence="2 3">
    <name type="scientific">Staphylococcus lugdunensis</name>
    <dbReference type="NCBI Taxonomy" id="28035"/>
    <lineage>
        <taxon>Bacteria</taxon>
        <taxon>Bacillati</taxon>
        <taxon>Bacillota</taxon>
        <taxon>Bacilli</taxon>
        <taxon>Bacillales</taxon>
        <taxon>Staphylococcaceae</taxon>
        <taxon>Staphylococcus</taxon>
    </lineage>
</organism>
<gene>
    <name evidence="2" type="ORF">HMPREF3225_00995</name>
</gene>
<reference evidence="2 3" key="1">
    <citation type="submission" date="2016-01" db="EMBL/GenBank/DDBJ databases">
        <authorList>
            <person name="Mitreva M."/>
            <person name="Pepin K.H."/>
            <person name="Mihindukulasuriya K.A."/>
            <person name="Fulton R."/>
            <person name="Fronick C."/>
            <person name="O'Laughlin M."/>
            <person name="Miner T."/>
            <person name="Herter B."/>
            <person name="Rosa B.A."/>
            <person name="Cordes M."/>
            <person name="Tomlinson C."/>
            <person name="Wollam A."/>
            <person name="Palsikar V.B."/>
            <person name="Mardis E.R."/>
            <person name="Wilson R.K."/>
        </authorList>
    </citation>
    <scope>NUCLEOTIDE SEQUENCE [LARGE SCALE GENOMIC DNA]</scope>
    <source>
        <strain evidence="2 3">MJR7738</strain>
    </source>
</reference>
<evidence type="ECO:0000259" key="1">
    <source>
        <dbReference type="Pfam" id="PF06048"/>
    </source>
</evidence>
<dbReference type="AlphaFoldDB" id="A0ABD4EG73"/>
<dbReference type="Pfam" id="PF06048">
    <property type="entry name" value="DUF927"/>
    <property type="match status" value="1"/>
</dbReference>